<evidence type="ECO:0000313" key="6">
    <source>
        <dbReference type="EMBL" id="QBI20909.1"/>
    </source>
</evidence>
<dbReference type="Pfam" id="PF00171">
    <property type="entry name" value="Aldedh"/>
    <property type="match status" value="1"/>
</dbReference>
<protein>
    <submittedName>
        <fullName evidence="6">NAD-dependent succinate-semialdehyde dehydrogenase</fullName>
    </submittedName>
</protein>
<keyword evidence="7" id="KW-1185">Reference proteome</keyword>
<comment type="similarity">
    <text evidence="1 4">Belongs to the aldehyde dehydrogenase family.</text>
</comment>
<dbReference type="Gene3D" id="3.40.605.10">
    <property type="entry name" value="Aldehyde Dehydrogenase, Chain A, domain 1"/>
    <property type="match status" value="1"/>
</dbReference>
<dbReference type="CDD" id="cd07103">
    <property type="entry name" value="ALDH_F5_SSADH_GabD"/>
    <property type="match status" value="1"/>
</dbReference>
<evidence type="ECO:0000313" key="7">
    <source>
        <dbReference type="Proteomes" id="UP000291469"/>
    </source>
</evidence>
<accession>A0A411YIF3</accession>
<dbReference type="InterPro" id="IPR029510">
    <property type="entry name" value="Ald_DH_CS_GLU"/>
</dbReference>
<dbReference type="SUPFAM" id="SSF53720">
    <property type="entry name" value="ALDH-like"/>
    <property type="match status" value="1"/>
</dbReference>
<keyword evidence="2 4" id="KW-0560">Oxidoreductase</keyword>
<evidence type="ECO:0000256" key="3">
    <source>
        <dbReference type="PROSITE-ProRule" id="PRU10007"/>
    </source>
</evidence>
<dbReference type="OrthoDB" id="6882680at2"/>
<dbReference type="Proteomes" id="UP000291469">
    <property type="component" value="Chromosome"/>
</dbReference>
<gene>
    <name evidence="6" type="ORF">ER308_15885</name>
</gene>
<dbReference type="KEGG" id="erz:ER308_15885"/>
<dbReference type="GO" id="GO:0009450">
    <property type="term" value="P:gamma-aminobutyric acid catabolic process"/>
    <property type="evidence" value="ECO:0007669"/>
    <property type="project" value="TreeGrafter"/>
</dbReference>
<evidence type="ECO:0000259" key="5">
    <source>
        <dbReference type="Pfam" id="PF00171"/>
    </source>
</evidence>
<feature type="domain" description="Aldehyde dehydrogenase" evidence="5">
    <location>
        <begin position="19"/>
        <end position="479"/>
    </location>
</feature>
<dbReference type="InterPro" id="IPR016163">
    <property type="entry name" value="Ald_DH_C"/>
</dbReference>
<evidence type="ECO:0000256" key="4">
    <source>
        <dbReference type="RuleBase" id="RU003345"/>
    </source>
</evidence>
<dbReference type="PROSITE" id="PS00687">
    <property type="entry name" value="ALDEHYDE_DEHYDR_GLU"/>
    <property type="match status" value="1"/>
</dbReference>
<proteinExistence type="inferred from homology"/>
<dbReference type="FunFam" id="3.40.605.10:FF:000007">
    <property type="entry name" value="NAD/NADP-dependent betaine aldehyde dehydrogenase"/>
    <property type="match status" value="1"/>
</dbReference>
<dbReference type="GO" id="GO:0004777">
    <property type="term" value="F:succinate-semialdehyde dehydrogenase (NAD+) activity"/>
    <property type="evidence" value="ECO:0007669"/>
    <property type="project" value="TreeGrafter"/>
</dbReference>
<sequence>MSLPEYPDVPADQWIGGRWQPADGGNRFPVFDPATGDVLVEVADGGEPEVQAAVSAAHEAQPAWAATAPRTRGEVLRRAYELLADEQERVARLIVMENGKGLADARGEARYAAEFFRWYAEEAVRLDGDLLRSPSGGNWIMSLRQPVGVALLVTPWNFPAAMGTRKIGPALAAGCSVVLKPASAAPLTSLAIADALHRAGAPAGTVNVVVGSRSSSLVGPALADPRVRKLSFTGSTEVGRTLLQQAAERIVNCSLELGGNAPFIVTEDADLDAAIEGAMIAKMRNGGASCIAANRFLVQERVAAEFRDRLTSAMGGLAMGPGLDESHDVGAMVSDAERDKVADLVARGVEQGAVVQVGGAPPQRPGAFFPPTVLSDVAPDNVLLHEEVFGPVAPIRTFTSDDEAIKAANDTEHGLASYVFTGDLGRGLALSEALESGMVGLNRGFISDPAAPFGGVKQSGIGREGGHDGLLEFCETKYVAVGW</sequence>
<dbReference type="FunFam" id="3.40.309.10:FF:000004">
    <property type="entry name" value="Succinate-semialdehyde dehydrogenase I"/>
    <property type="match status" value="1"/>
</dbReference>
<dbReference type="EMBL" id="CP036402">
    <property type="protein sequence ID" value="QBI20909.1"/>
    <property type="molecule type" value="Genomic_DNA"/>
</dbReference>
<dbReference type="InterPro" id="IPR016162">
    <property type="entry name" value="Ald_DH_N"/>
</dbReference>
<organism evidence="6 7">
    <name type="scientific">Egibacter rhizosphaerae</name>
    <dbReference type="NCBI Taxonomy" id="1670831"/>
    <lineage>
        <taxon>Bacteria</taxon>
        <taxon>Bacillati</taxon>
        <taxon>Actinomycetota</taxon>
        <taxon>Nitriliruptoria</taxon>
        <taxon>Egibacterales</taxon>
        <taxon>Egibacteraceae</taxon>
        <taxon>Egibacter</taxon>
    </lineage>
</organism>
<feature type="active site" evidence="3">
    <location>
        <position position="256"/>
    </location>
</feature>
<dbReference type="AlphaFoldDB" id="A0A411YIF3"/>
<evidence type="ECO:0000256" key="2">
    <source>
        <dbReference type="ARBA" id="ARBA00023002"/>
    </source>
</evidence>
<dbReference type="RefSeq" id="WP_131155902.1">
    <property type="nucleotide sequence ID" value="NZ_CP036402.1"/>
</dbReference>
<dbReference type="PANTHER" id="PTHR43353">
    <property type="entry name" value="SUCCINATE-SEMIALDEHYDE DEHYDROGENASE, MITOCHONDRIAL"/>
    <property type="match status" value="1"/>
</dbReference>
<dbReference type="InterPro" id="IPR015590">
    <property type="entry name" value="Aldehyde_DH_dom"/>
</dbReference>
<dbReference type="PANTHER" id="PTHR43353:SF5">
    <property type="entry name" value="SUCCINATE-SEMIALDEHYDE DEHYDROGENASE, MITOCHONDRIAL"/>
    <property type="match status" value="1"/>
</dbReference>
<evidence type="ECO:0000256" key="1">
    <source>
        <dbReference type="ARBA" id="ARBA00009986"/>
    </source>
</evidence>
<reference evidence="6 7" key="1">
    <citation type="submission" date="2019-01" db="EMBL/GenBank/DDBJ databases">
        <title>Egibacter rhizosphaerae EGI 80759T.</title>
        <authorList>
            <person name="Chen D.-D."/>
            <person name="Tian Y."/>
            <person name="Jiao J.-Y."/>
            <person name="Zhang X.-T."/>
            <person name="Zhang Y.-G."/>
            <person name="Zhang Y."/>
            <person name="Xiao M."/>
            <person name="Shu W.-S."/>
            <person name="Li W.-J."/>
        </authorList>
    </citation>
    <scope>NUCLEOTIDE SEQUENCE [LARGE SCALE GENOMIC DNA]</scope>
    <source>
        <strain evidence="6 7">EGI 80759</strain>
    </source>
</reference>
<dbReference type="Gene3D" id="3.40.309.10">
    <property type="entry name" value="Aldehyde Dehydrogenase, Chain A, domain 2"/>
    <property type="match status" value="1"/>
</dbReference>
<dbReference type="InterPro" id="IPR016161">
    <property type="entry name" value="Ald_DH/histidinol_DH"/>
</dbReference>
<name>A0A411YIF3_9ACTN</name>
<dbReference type="InterPro" id="IPR050740">
    <property type="entry name" value="Aldehyde_DH_Superfamily"/>
</dbReference>
<dbReference type="FunFam" id="3.40.605.10:FF:000026">
    <property type="entry name" value="Aldehyde dehydrogenase, putative"/>
    <property type="match status" value="1"/>
</dbReference>